<dbReference type="PANTHER" id="PTHR15670:SF4">
    <property type="entry name" value="RHO GTPASE-ACTIVATING PROTEIN 11A"/>
    <property type="match status" value="1"/>
</dbReference>
<protein>
    <recommendedName>
        <fullName evidence="2">Rho-GAP domain-containing protein</fullName>
    </recommendedName>
</protein>
<dbReference type="GO" id="GO:0005096">
    <property type="term" value="F:GTPase activator activity"/>
    <property type="evidence" value="ECO:0007669"/>
    <property type="project" value="TreeGrafter"/>
</dbReference>
<feature type="compositionally biased region" description="Pro residues" evidence="1">
    <location>
        <begin position="196"/>
        <end position="205"/>
    </location>
</feature>
<dbReference type="Gene3D" id="1.10.555.10">
    <property type="entry name" value="Rho GTPase activation protein"/>
    <property type="match status" value="1"/>
</dbReference>
<evidence type="ECO:0000256" key="1">
    <source>
        <dbReference type="SAM" id="MobiDB-lite"/>
    </source>
</evidence>
<dbReference type="PROSITE" id="PS50238">
    <property type="entry name" value="RHOGAP"/>
    <property type="match status" value="1"/>
</dbReference>
<reference evidence="3" key="1">
    <citation type="submission" date="2021-01" db="EMBL/GenBank/DDBJ databases">
        <title>A chromosome-scale assembly of European eel, Anguilla anguilla.</title>
        <authorList>
            <person name="Henkel C."/>
            <person name="Jong-Raadsen S.A."/>
            <person name="Dufour S."/>
            <person name="Weltzien F.-A."/>
            <person name="Palstra A.P."/>
            <person name="Pelster B."/>
            <person name="Spaink H.P."/>
            <person name="Van Den Thillart G.E."/>
            <person name="Jansen H."/>
            <person name="Zahm M."/>
            <person name="Klopp C."/>
            <person name="Cedric C."/>
            <person name="Louis A."/>
            <person name="Berthelot C."/>
            <person name="Parey E."/>
            <person name="Roest Crollius H."/>
            <person name="Montfort J."/>
            <person name="Robinson-Rechavi M."/>
            <person name="Bucao C."/>
            <person name="Bouchez O."/>
            <person name="Gislard M."/>
            <person name="Lluch J."/>
            <person name="Milhes M."/>
            <person name="Lampietro C."/>
            <person name="Lopez Roques C."/>
            <person name="Donnadieu C."/>
            <person name="Braasch I."/>
            <person name="Desvignes T."/>
            <person name="Postlethwait J."/>
            <person name="Bobe J."/>
            <person name="Guiguen Y."/>
            <person name="Dirks R."/>
        </authorList>
    </citation>
    <scope>NUCLEOTIDE SEQUENCE</scope>
    <source>
        <strain evidence="3">Tag_6206</strain>
        <tissue evidence="3">Liver</tissue>
    </source>
</reference>
<dbReference type="InterPro" id="IPR042869">
    <property type="entry name" value="ARHGAP11A/B"/>
</dbReference>
<dbReference type="PANTHER" id="PTHR15670">
    <property type="entry name" value="RHO GTPASE ACTIVATING PROTEIN 11A"/>
    <property type="match status" value="1"/>
</dbReference>
<name>A0A9D3M9S3_ANGAN</name>
<keyword evidence="4" id="KW-1185">Reference proteome</keyword>
<evidence type="ECO:0000259" key="2">
    <source>
        <dbReference type="PROSITE" id="PS50238"/>
    </source>
</evidence>
<feature type="domain" description="Rho-GAP" evidence="2">
    <location>
        <begin position="63"/>
        <end position="216"/>
    </location>
</feature>
<organism evidence="3 4">
    <name type="scientific">Anguilla anguilla</name>
    <name type="common">European freshwater eel</name>
    <name type="synonym">Muraena anguilla</name>
    <dbReference type="NCBI Taxonomy" id="7936"/>
    <lineage>
        <taxon>Eukaryota</taxon>
        <taxon>Metazoa</taxon>
        <taxon>Chordata</taxon>
        <taxon>Craniata</taxon>
        <taxon>Vertebrata</taxon>
        <taxon>Euteleostomi</taxon>
        <taxon>Actinopterygii</taxon>
        <taxon>Neopterygii</taxon>
        <taxon>Teleostei</taxon>
        <taxon>Anguilliformes</taxon>
        <taxon>Anguillidae</taxon>
        <taxon>Anguilla</taxon>
    </lineage>
</organism>
<dbReference type="EMBL" id="JAFIRN010000008">
    <property type="protein sequence ID" value="KAG5844524.1"/>
    <property type="molecule type" value="Genomic_DNA"/>
</dbReference>
<dbReference type="SUPFAM" id="SSF48350">
    <property type="entry name" value="GTPase activation domain, GAP"/>
    <property type="match status" value="1"/>
</dbReference>
<evidence type="ECO:0000313" key="3">
    <source>
        <dbReference type="EMBL" id="KAG5844524.1"/>
    </source>
</evidence>
<dbReference type="Pfam" id="PF00620">
    <property type="entry name" value="RhoGAP"/>
    <property type="match status" value="1"/>
</dbReference>
<proteinExistence type="predicted"/>
<dbReference type="SMART" id="SM00324">
    <property type="entry name" value="RhoGAP"/>
    <property type="match status" value="1"/>
</dbReference>
<dbReference type="InterPro" id="IPR008936">
    <property type="entry name" value="Rho_GTPase_activation_prot"/>
</dbReference>
<dbReference type="AlphaFoldDB" id="A0A9D3M9S3"/>
<feature type="compositionally biased region" description="Gly residues" evidence="1">
    <location>
        <begin position="174"/>
        <end position="186"/>
    </location>
</feature>
<dbReference type="InterPro" id="IPR000198">
    <property type="entry name" value="RhoGAP_dom"/>
</dbReference>
<comment type="caution">
    <text evidence="3">The sequence shown here is derived from an EMBL/GenBank/DDBJ whole genome shotgun (WGS) entry which is preliminary data.</text>
</comment>
<dbReference type="Proteomes" id="UP001044222">
    <property type="component" value="Chromosome 8"/>
</dbReference>
<dbReference type="GO" id="GO:0007165">
    <property type="term" value="P:signal transduction"/>
    <property type="evidence" value="ECO:0007669"/>
    <property type="project" value="InterPro"/>
</dbReference>
<gene>
    <name evidence="3" type="ORF">ANANG_G00163410</name>
</gene>
<feature type="region of interest" description="Disordered" evidence="1">
    <location>
        <begin position="154"/>
        <end position="216"/>
    </location>
</feature>
<evidence type="ECO:0000313" key="4">
    <source>
        <dbReference type="Proteomes" id="UP001044222"/>
    </source>
</evidence>
<feature type="compositionally biased region" description="Basic and acidic residues" evidence="1">
    <location>
        <begin position="207"/>
        <end position="216"/>
    </location>
</feature>
<accession>A0A9D3M9S3</accession>
<sequence length="216" mass="23588">MPSSPEERLRVAAIINALKAAGVRVKNWKNFLNGETTHGDTYKQERRCNSFGFGRDLAVLPQCQLPEMGGAVPRFLVDACEFLSQHLHTEGLFRKTGSLSRIRALRVGLEQGEEVFSPPLSSSLQPCDVASLLKQFLRELPSPLIPPELQGRCAAPRGWGQRASGRGPRRECGRGPGAREGVGTGHPAGDDTLPARPRPGPPVPLHLPEERRPEVQ</sequence>